<keyword evidence="2" id="KW-1185">Reference proteome</keyword>
<evidence type="ECO:0000313" key="1">
    <source>
        <dbReference type="EMBL" id="VDP36850.1"/>
    </source>
</evidence>
<organism evidence="1 2">
    <name type="scientific">Schistosoma margrebowiei</name>
    <dbReference type="NCBI Taxonomy" id="48269"/>
    <lineage>
        <taxon>Eukaryota</taxon>
        <taxon>Metazoa</taxon>
        <taxon>Spiralia</taxon>
        <taxon>Lophotrochozoa</taxon>
        <taxon>Platyhelminthes</taxon>
        <taxon>Trematoda</taxon>
        <taxon>Digenea</taxon>
        <taxon>Strigeidida</taxon>
        <taxon>Schistosomatoidea</taxon>
        <taxon>Schistosomatidae</taxon>
        <taxon>Schistosoma</taxon>
    </lineage>
</organism>
<proteinExistence type="predicted"/>
<gene>
    <name evidence="1" type="ORF">SMRZ_LOCUS20710</name>
</gene>
<accession>A0A183MXD5</accession>
<protein>
    <submittedName>
        <fullName evidence="1">Uncharacterized protein</fullName>
    </submittedName>
</protein>
<dbReference type="Proteomes" id="UP000277204">
    <property type="component" value="Unassembled WGS sequence"/>
</dbReference>
<sequence>MEDGRTISWNIVFLSPTSQYLRFSTFLGDPCPYEGGARPELSDLLVRYRLAKSNSTYDPTQLIGYGDWSDLEVCKNLASASTLDINYSNNNQNDNIENFNVVGTEEDEYTGIKWAGDNPIPCEIPVPDTQVIYEGLAVKSRMRVSSYLGLISWMYLHLRVDVHSGIQTQYRSLLTPSRYPLSL</sequence>
<dbReference type="STRING" id="48269.A0A183MXD5"/>
<evidence type="ECO:0000313" key="2">
    <source>
        <dbReference type="Proteomes" id="UP000277204"/>
    </source>
</evidence>
<dbReference type="AlphaFoldDB" id="A0A183MXD5"/>
<reference evidence="1 2" key="1">
    <citation type="submission" date="2018-11" db="EMBL/GenBank/DDBJ databases">
        <authorList>
            <consortium name="Pathogen Informatics"/>
        </authorList>
    </citation>
    <scope>NUCLEOTIDE SEQUENCE [LARGE SCALE GENOMIC DNA]</scope>
    <source>
        <strain evidence="1 2">Zambia</strain>
    </source>
</reference>
<dbReference type="EMBL" id="UZAI01018421">
    <property type="protein sequence ID" value="VDP36850.1"/>
    <property type="molecule type" value="Genomic_DNA"/>
</dbReference>
<name>A0A183MXD5_9TREM</name>